<keyword evidence="10 14" id="KW-0482">Metalloprotease</keyword>
<keyword evidence="11 12" id="KW-0472">Membrane</keyword>
<dbReference type="AlphaFoldDB" id="A0AAW3ZRF7"/>
<keyword evidence="9 12" id="KW-1133">Transmembrane helix</keyword>
<evidence type="ECO:0000256" key="4">
    <source>
        <dbReference type="ARBA" id="ARBA00022670"/>
    </source>
</evidence>
<dbReference type="GO" id="GO:0004222">
    <property type="term" value="F:metalloendopeptidase activity"/>
    <property type="evidence" value="ECO:0007669"/>
    <property type="project" value="InterPro"/>
</dbReference>
<dbReference type="Pfam" id="PF01435">
    <property type="entry name" value="Peptidase_M48"/>
    <property type="match status" value="1"/>
</dbReference>
<protein>
    <submittedName>
        <fullName evidence="14">M48 family metalloprotease</fullName>
    </submittedName>
</protein>
<proteinExistence type="predicted"/>
<dbReference type="RefSeq" id="WP_192031084.1">
    <property type="nucleotide sequence ID" value="NZ_JACYTR010000059.1"/>
</dbReference>
<keyword evidence="3" id="KW-1003">Cell membrane</keyword>
<evidence type="ECO:0000256" key="6">
    <source>
        <dbReference type="ARBA" id="ARBA00022723"/>
    </source>
</evidence>
<dbReference type="PANTHER" id="PTHR43221">
    <property type="entry name" value="PROTEASE HTPX"/>
    <property type="match status" value="1"/>
</dbReference>
<keyword evidence="7" id="KW-0378">Hydrolase</keyword>
<comment type="caution">
    <text evidence="14">The sequence shown here is derived from an EMBL/GenBank/DDBJ whole genome shotgun (WGS) entry which is preliminary data.</text>
</comment>
<keyword evidence="4" id="KW-0645">Protease</keyword>
<evidence type="ECO:0000256" key="5">
    <source>
        <dbReference type="ARBA" id="ARBA00022692"/>
    </source>
</evidence>
<dbReference type="EMBL" id="JACYTR010000059">
    <property type="protein sequence ID" value="MBD8527664.1"/>
    <property type="molecule type" value="Genomic_DNA"/>
</dbReference>
<dbReference type="GO" id="GO:0006508">
    <property type="term" value="P:proteolysis"/>
    <property type="evidence" value="ECO:0007669"/>
    <property type="project" value="UniProtKB-KW"/>
</dbReference>
<dbReference type="PANTHER" id="PTHR43221:SF1">
    <property type="entry name" value="PROTEASE HTPX"/>
    <property type="match status" value="1"/>
</dbReference>
<keyword evidence="5 12" id="KW-0812">Transmembrane</keyword>
<keyword evidence="15" id="KW-1185">Reference proteome</keyword>
<comment type="cofactor">
    <cofactor evidence="1">
        <name>Zn(2+)</name>
        <dbReference type="ChEBI" id="CHEBI:29105"/>
    </cofactor>
</comment>
<sequence>MLAALLAVFLIPGITYSVAGSLRAEADRQFLESARAQVARTPTQALASARTANEIAALARMASARDAEAQQWIERHVPSTACVSKDPELAEYRAEVCERFSLLWQALVAERLSGWTLAGGAALLGLIGVLASLAFASRGLQALSFVLGWRVLVLASAALVTLQAAFAAWLSYALTIYLVEGYYPKLVLLVGIVAVAGALHALFAIFKRVRFEQGVHGHLLTSSEARKLWLRVRQLAAQIRTSPPAQIIAGIDANFFVTEQPLQVAGQTVSGRTLFVSLPLLRTLDQAEADAVLAHELGHFAGGDTASSAILGPKLHAFDAYHQAMAKPGLNWIAFALLGAYRWLFELAMSKSSREREFEADRVASTHTSGMAVARALIKVTAYASYRSSIENELFKQNDALSGRLGIGDRVASGLPAFSRSAQFLSLMRDSEIPHPFDSHPPLQERMTKVGCRIAERDYANIVCKAPAESWVDAINEADQVELRLWNEFESEFSAQHEVELAYRYLPSNETERELVERHFPPLTFALKADLSLEVSHAGMRLPNKSEIMSWDDVQELGYEDAVVGADILSITHPKRTGLPAEKTRVPLSIASKDRPMLKRAIESYWNRHRAARMLQGQMQPDAG</sequence>
<dbReference type="InterPro" id="IPR050083">
    <property type="entry name" value="HtpX_protease"/>
</dbReference>
<dbReference type="GO" id="GO:0046872">
    <property type="term" value="F:metal ion binding"/>
    <property type="evidence" value="ECO:0007669"/>
    <property type="project" value="UniProtKB-KW"/>
</dbReference>
<dbReference type="GO" id="GO:0005886">
    <property type="term" value="C:plasma membrane"/>
    <property type="evidence" value="ECO:0007669"/>
    <property type="project" value="UniProtKB-SubCell"/>
</dbReference>
<gene>
    <name evidence="14" type="ORF">IFO71_18110</name>
</gene>
<reference evidence="14 15" key="1">
    <citation type="submission" date="2020-09" db="EMBL/GenBank/DDBJ databases">
        <title>Pseudoxanthomonas sp. CAU 1598 isolated from sand of Yaerae Beach.</title>
        <authorList>
            <person name="Kim W."/>
        </authorList>
    </citation>
    <scope>NUCLEOTIDE SEQUENCE [LARGE SCALE GENOMIC DNA]</scope>
    <source>
        <strain evidence="14 15">CAU 1598</strain>
    </source>
</reference>
<feature type="domain" description="Peptidase M48" evidence="13">
    <location>
        <begin position="266"/>
        <end position="449"/>
    </location>
</feature>
<evidence type="ECO:0000256" key="9">
    <source>
        <dbReference type="ARBA" id="ARBA00022989"/>
    </source>
</evidence>
<dbReference type="CDD" id="cd07328">
    <property type="entry name" value="M48_Ste24p_like"/>
    <property type="match status" value="1"/>
</dbReference>
<evidence type="ECO:0000256" key="8">
    <source>
        <dbReference type="ARBA" id="ARBA00022833"/>
    </source>
</evidence>
<comment type="subcellular location">
    <subcellularLocation>
        <location evidence="2">Cell membrane</location>
        <topology evidence="2">Multi-pass membrane protein</topology>
    </subcellularLocation>
</comment>
<evidence type="ECO:0000256" key="2">
    <source>
        <dbReference type="ARBA" id="ARBA00004651"/>
    </source>
</evidence>
<organism evidence="14 15">
    <name type="scientific">Pseudomarimonas arenosa</name>
    <dbReference type="NCBI Taxonomy" id="2774145"/>
    <lineage>
        <taxon>Bacteria</taxon>
        <taxon>Pseudomonadati</taxon>
        <taxon>Pseudomonadota</taxon>
        <taxon>Gammaproteobacteria</taxon>
        <taxon>Lysobacterales</taxon>
        <taxon>Lysobacteraceae</taxon>
        <taxon>Pseudomarimonas</taxon>
    </lineage>
</organism>
<keyword evidence="6" id="KW-0479">Metal-binding</keyword>
<dbReference type="Gene3D" id="3.30.2010.10">
    <property type="entry name" value="Metalloproteases ('zincins'), catalytic domain"/>
    <property type="match status" value="1"/>
</dbReference>
<dbReference type="InterPro" id="IPR001915">
    <property type="entry name" value="Peptidase_M48"/>
</dbReference>
<evidence type="ECO:0000256" key="11">
    <source>
        <dbReference type="ARBA" id="ARBA00023136"/>
    </source>
</evidence>
<evidence type="ECO:0000313" key="15">
    <source>
        <dbReference type="Proteomes" id="UP000613768"/>
    </source>
</evidence>
<keyword evidence="8" id="KW-0862">Zinc</keyword>
<accession>A0AAW3ZRF7</accession>
<evidence type="ECO:0000256" key="10">
    <source>
        <dbReference type="ARBA" id="ARBA00023049"/>
    </source>
</evidence>
<name>A0AAW3ZRF7_9GAMM</name>
<evidence type="ECO:0000256" key="12">
    <source>
        <dbReference type="SAM" id="Phobius"/>
    </source>
</evidence>
<feature type="transmembrane region" description="Helical" evidence="12">
    <location>
        <begin position="147"/>
        <end position="174"/>
    </location>
</feature>
<dbReference type="Proteomes" id="UP000613768">
    <property type="component" value="Unassembled WGS sequence"/>
</dbReference>
<evidence type="ECO:0000259" key="13">
    <source>
        <dbReference type="Pfam" id="PF01435"/>
    </source>
</evidence>
<evidence type="ECO:0000313" key="14">
    <source>
        <dbReference type="EMBL" id="MBD8527664.1"/>
    </source>
</evidence>
<evidence type="ECO:0000256" key="1">
    <source>
        <dbReference type="ARBA" id="ARBA00001947"/>
    </source>
</evidence>
<evidence type="ECO:0000256" key="3">
    <source>
        <dbReference type="ARBA" id="ARBA00022475"/>
    </source>
</evidence>
<feature type="transmembrane region" description="Helical" evidence="12">
    <location>
        <begin position="112"/>
        <end position="135"/>
    </location>
</feature>
<evidence type="ECO:0000256" key="7">
    <source>
        <dbReference type="ARBA" id="ARBA00022801"/>
    </source>
</evidence>
<feature type="transmembrane region" description="Helical" evidence="12">
    <location>
        <begin position="186"/>
        <end position="206"/>
    </location>
</feature>